<feature type="transmembrane region" description="Helical" evidence="1">
    <location>
        <begin position="329"/>
        <end position="348"/>
    </location>
</feature>
<dbReference type="RefSeq" id="WP_185243076.1">
    <property type="nucleotide sequence ID" value="NZ_AP023213.1"/>
</dbReference>
<feature type="transmembrane region" description="Helical" evidence="1">
    <location>
        <begin position="368"/>
        <end position="387"/>
    </location>
</feature>
<dbReference type="PANTHER" id="PTHR38454:SF1">
    <property type="entry name" value="INTEGRAL MEMBRANE PROTEIN"/>
    <property type="match status" value="1"/>
</dbReference>
<proteinExistence type="predicted"/>
<evidence type="ECO:0008006" key="4">
    <source>
        <dbReference type="Google" id="ProtNLM"/>
    </source>
</evidence>
<dbReference type="EMBL" id="AP023213">
    <property type="protein sequence ID" value="BCG48313.1"/>
    <property type="molecule type" value="Genomic_DNA"/>
</dbReference>
<keyword evidence="3" id="KW-1185">Reference proteome</keyword>
<dbReference type="KEGG" id="gbn:GEOBRER4_30630"/>
<evidence type="ECO:0000313" key="3">
    <source>
        <dbReference type="Proteomes" id="UP000515472"/>
    </source>
</evidence>
<feature type="transmembrane region" description="Helical" evidence="1">
    <location>
        <begin position="303"/>
        <end position="322"/>
    </location>
</feature>
<feature type="transmembrane region" description="Helical" evidence="1">
    <location>
        <begin position="468"/>
        <end position="489"/>
    </location>
</feature>
<dbReference type="PANTHER" id="PTHR38454">
    <property type="entry name" value="INTEGRAL MEMBRANE PROTEIN-RELATED"/>
    <property type="match status" value="1"/>
</dbReference>
<gene>
    <name evidence="2" type="ORF">GEOBRER4_n3199</name>
</gene>
<sequence>MKASSCSPKNYRKNLIWFLLVSLGSLIPAGCYLAAGRTLVWRDTAKLFLPVRSLVVQALRNCQLPLWNPHEALGIPLFAQMMHGVLHPFSLLGAFLFPDAGMDFFIVGHFWLATLGAAVLARTLGGSFGASGVAGFAYGLSGYTLGMSSIVQYLSAAAVVPWMLAAFRLAGEGRRFGVPAAALALAVQWFAGDPQWAGIAVALALALAADAAAWAGLKRAAAAALLGTVVAAVQLLPTLSFLKEASRGAGVDALDKVQWAFAPWRTLELFAPGFFGSVSSGAEKWPVFMWLGGLTRSGFEIPFVPSVYVGSTVLALAAAGISRQRLSRILCVAALLLFWLALGCNAGADSVGAFLPVWNKFRYAEKMIGPFTLCLALLAAFGVDRLSRRPGVKWSLAVAAAASLSLVAALALSNWTGFEAGFSDPSVRIAAIKARQNLAVGLLHSGAGLAVLAGIIEICRRRGGERGWFPAACAFVVLLQLALASGFALHPGRPDARDEAPLAQLKKGGEQVRILTPIEENFLYPHDLDDNDAQVAVQSHMGEPAFNVSSRIDQFNTYTGLVPERFHLLTLGMSQQLGEQAVLALRRYGITHAVIKDPYTPRELQVAQLSSAGGVKVLEDARWGFSAWQVPHRPWAFFATRVQTAPDAGQALNRVIESAGRNDATVVLEGAPGVGETAPGRVLASERGGDYLRIEATCEGSGVLVVNDTFWDGWQATLDGREVPLWRADYLVRAVPWPAGRHVLEMRYAPGEVRVGWALTLCGAGALLALLFWEWRYGRSEKTGSA</sequence>
<dbReference type="InterPro" id="IPR018580">
    <property type="entry name" value="Uncharacterised_YfhO"/>
</dbReference>
<keyword evidence="1" id="KW-1133">Transmembrane helix</keyword>
<dbReference type="Proteomes" id="UP000515472">
    <property type="component" value="Chromosome"/>
</dbReference>
<evidence type="ECO:0000256" key="1">
    <source>
        <dbReference type="SAM" id="Phobius"/>
    </source>
</evidence>
<feature type="transmembrane region" description="Helical" evidence="1">
    <location>
        <begin position="394"/>
        <end position="418"/>
    </location>
</feature>
<protein>
    <recommendedName>
        <fullName evidence="4">YfhO family protein</fullName>
    </recommendedName>
</protein>
<accession>A0A6S6M3K5</accession>
<dbReference type="AlphaFoldDB" id="A0A6S6M3K5"/>
<feature type="transmembrane region" description="Helical" evidence="1">
    <location>
        <begin position="145"/>
        <end position="164"/>
    </location>
</feature>
<keyword evidence="1" id="KW-0472">Membrane</keyword>
<organism evidence="2 3">
    <name type="scientific">Citrifermentans bremense</name>
    <dbReference type="NCBI Taxonomy" id="60035"/>
    <lineage>
        <taxon>Bacteria</taxon>
        <taxon>Pseudomonadati</taxon>
        <taxon>Thermodesulfobacteriota</taxon>
        <taxon>Desulfuromonadia</taxon>
        <taxon>Geobacterales</taxon>
        <taxon>Geobacteraceae</taxon>
        <taxon>Citrifermentans</taxon>
    </lineage>
</organism>
<reference evidence="2 3" key="1">
    <citation type="submission" date="2020-06" db="EMBL/GenBank/DDBJ databases">
        <title>Interaction of electrochemicaly active bacteria, Geobacter bremensis R4 on different carbon anode.</title>
        <authorList>
            <person name="Meng L."/>
            <person name="Yoshida N."/>
        </authorList>
    </citation>
    <scope>NUCLEOTIDE SEQUENCE [LARGE SCALE GENOMIC DNA]</scope>
    <source>
        <strain evidence="2 3">R4</strain>
    </source>
</reference>
<feature type="transmembrane region" description="Helical" evidence="1">
    <location>
        <begin position="438"/>
        <end position="456"/>
    </location>
</feature>
<name>A0A6S6M3K5_9BACT</name>
<evidence type="ECO:0000313" key="2">
    <source>
        <dbReference type="EMBL" id="BCG48313.1"/>
    </source>
</evidence>
<feature type="transmembrane region" description="Helical" evidence="1">
    <location>
        <begin position="224"/>
        <end position="242"/>
    </location>
</feature>
<keyword evidence="1" id="KW-0812">Transmembrane</keyword>
<feature type="transmembrane region" description="Helical" evidence="1">
    <location>
        <begin position="755"/>
        <end position="773"/>
    </location>
</feature>